<sequence length="407" mass="46437">MKIVDKRNALLRSQTSSYRRRPRSTIRNIAIHHSATTSGSAEAFARYHVNELGWPGIGYHYVVDRNGQISHCHDIEVVSYHVGNSNRYAIGICMVGDFRTQTLTKEQRQATLRLTRKLMDDLAISVDNVWGHDEFPGYAWKPCPSINMQNFRNRLTRRGGSYEEIEVDKSFTNDQQQRTILSIGDQGSDVKEIQQRLDELGFNPGPLDGIYGSQTEDAVIRFQRTAAIKVDGVVGPQTREQLDRFEHKDERELASPTDEPDENSTMYEEESRRLLRLLRPMMRGEDVREVQEKVGAVPDGLYGPETERRVQAFQRDQNILVDGIVGPQTWRALDRISENGVGYERLLSIQSPYMRGQDIRRVQRELGITADGLFGPQTETAVRDFQRAEGITVDGIVGPQTWARLFQ</sequence>
<feature type="domain" description="N-acetylmuramoyl-L-alanine amidase" evidence="4">
    <location>
        <begin position="15"/>
        <end position="143"/>
    </location>
</feature>
<keyword evidence="7" id="KW-1185">Reference proteome</keyword>
<evidence type="ECO:0000313" key="7">
    <source>
        <dbReference type="Proteomes" id="UP000018895"/>
    </source>
</evidence>
<comment type="caution">
    <text evidence="6">The sequence shown here is derived from an EMBL/GenBank/DDBJ whole genome shotgun (WGS) entry which is preliminary data.</text>
</comment>
<dbReference type="OrthoDB" id="9812621at2"/>
<dbReference type="GO" id="GO:0008270">
    <property type="term" value="F:zinc ion binding"/>
    <property type="evidence" value="ECO:0007669"/>
    <property type="project" value="InterPro"/>
</dbReference>
<dbReference type="SUPFAM" id="SSF55846">
    <property type="entry name" value="N-acetylmuramoyl-L-alanine amidase-like"/>
    <property type="match status" value="1"/>
</dbReference>
<dbReference type="SUPFAM" id="SSF47090">
    <property type="entry name" value="PGBD-like"/>
    <property type="match status" value="3"/>
</dbReference>
<protein>
    <recommendedName>
        <fullName evidence="2">Autolysin</fullName>
    </recommendedName>
    <alternativeName>
        <fullName evidence="1">Cell wall hydrolase</fullName>
    </alternativeName>
</protein>
<dbReference type="Pfam" id="PF01510">
    <property type="entry name" value="Amidase_2"/>
    <property type="match status" value="1"/>
</dbReference>
<evidence type="ECO:0000256" key="1">
    <source>
        <dbReference type="ARBA" id="ARBA00030881"/>
    </source>
</evidence>
<dbReference type="PANTHER" id="PTHR41533:SF1">
    <property type="entry name" value="L,D-TRANSPEPTIDASE YCBB-RELATED"/>
    <property type="match status" value="1"/>
</dbReference>
<feature type="domain" description="Peptidoglycan recognition protein family" evidence="5">
    <location>
        <begin position="1"/>
        <end position="136"/>
    </location>
</feature>
<feature type="region of interest" description="Disordered" evidence="3">
    <location>
        <begin position="246"/>
        <end position="268"/>
    </location>
</feature>
<dbReference type="GO" id="GO:0009253">
    <property type="term" value="P:peptidoglycan catabolic process"/>
    <property type="evidence" value="ECO:0007669"/>
    <property type="project" value="InterPro"/>
</dbReference>
<dbReference type="Proteomes" id="UP000018895">
    <property type="component" value="Unassembled WGS sequence"/>
</dbReference>
<dbReference type="Pfam" id="PF01471">
    <property type="entry name" value="PG_binding_1"/>
    <property type="match status" value="3"/>
</dbReference>
<dbReference type="Gene3D" id="1.10.101.10">
    <property type="entry name" value="PGBD-like superfamily/PGBD"/>
    <property type="match status" value="3"/>
</dbReference>
<dbReference type="STRING" id="1236971.JCM9152_1290"/>
<dbReference type="InterPro" id="IPR052905">
    <property type="entry name" value="LD-transpeptidase_YkuD-like"/>
</dbReference>
<dbReference type="InterPro" id="IPR036505">
    <property type="entry name" value="Amidase/PGRP_sf"/>
</dbReference>
<dbReference type="PANTHER" id="PTHR41533">
    <property type="entry name" value="L,D-TRANSPEPTIDASE HI_1667-RELATED"/>
    <property type="match status" value="1"/>
</dbReference>
<dbReference type="InterPro" id="IPR036365">
    <property type="entry name" value="PGBD-like_sf"/>
</dbReference>
<dbReference type="RefSeq" id="WP_052015647.1">
    <property type="nucleotide sequence ID" value="NZ_BAUU01000007.1"/>
</dbReference>
<reference evidence="6" key="1">
    <citation type="journal article" date="2014" name="Genome Announc.">
        <title>Draft Genome Sequences of Three Alkaliphilic Bacillus Strains, Bacillus wakoensis JCM 9140T, Bacillus akibai JCM 9157T, and Bacillus hemicellulosilyticus JCM 9152T.</title>
        <authorList>
            <person name="Yuki M."/>
            <person name="Oshima K."/>
            <person name="Suda W."/>
            <person name="Oshida Y."/>
            <person name="Kitamura K."/>
            <person name="Iida T."/>
            <person name="Hattori M."/>
            <person name="Ohkuma M."/>
        </authorList>
    </citation>
    <scope>NUCLEOTIDE SEQUENCE [LARGE SCALE GENOMIC DNA]</scope>
    <source>
        <strain evidence="6">JCM 9152</strain>
    </source>
</reference>
<dbReference type="EMBL" id="BAUU01000007">
    <property type="protein sequence ID" value="GAE29903.1"/>
    <property type="molecule type" value="Genomic_DNA"/>
</dbReference>
<dbReference type="GO" id="GO:0008745">
    <property type="term" value="F:N-acetylmuramoyl-L-alanine amidase activity"/>
    <property type="evidence" value="ECO:0007669"/>
    <property type="project" value="InterPro"/>
</dbReference>
<gene>
    <name evidence="6" type="ORF">JCM9152_1290</name>
</gene>
<accession>W4QE17</accession>
<dbReference type="InterPro" id="IPR036366">
    <property type="entry name" value="PGBDSf"/>
</dbReference>
<evidence type="ECO:0000259" key="4">
    <source>
        <dbReference type="SMART" id="SM00644"/>
    </source>
</evidence>
<dbReference type="InterPro" id="IPR002502">
    <property type="entry name" value="Amidase_domain"/>
</dbReference>
<dbReference type="CDD" id="cd06583">
    <property type="entry name" value="PGRP"/>
    <property type="match status" value="1"/>
</dbReference>
<dbReference type="Gene3D" id="3.40.80.10">
    <property type="entry name" value="Peptidoglycan recognition protein-like"/>
    <property type="match status" value="1"/>
</dbReference>
<evidence type="ECO:0000313" key="6">
    <source>
        <dbReference type="EMBL" id="GAE29903.1"/>
    </source>
</evidence>
<dbReference type="InterPro" id="IPR006619">
    <property type="entry name" value="PGRP_domain_met/bac"/>
</dbReference>
<dbReference type="InterPro" id="IPR002477">
    <property type="entry name" value="Peptidoglycan-bd-like"/>
</dbReference>
<proteinExistence type="predicted"/>
<evidence type="ECO:0000259" key="5">
    <source>
        <dbReference type="SMART" id="SM00701"/>
    </source>
</evidence>
<dbReference type="SMART" id="SM00644">
    <property type="entry name" value="Ami_2"/>
    <property type="match status" value="1"/>
</dbReference>
<evidence type="ECO:0000256" key="3">
    <source>
        <dbReference type="SAM" id="MobiDB-lite"/>
    </source>
</evidence>
<evidence type="ECO:0000256" key="2">
    <source>
        <dbReference type="ARBA" id="ARBA00032390"/>
    </source>
</evidence>
<name>W4QE17_9BACI</name>
<dbReference type="AlphaFoldDB" id="W4QE17"/>
<dbReference type="SMART" id="SM00701">
    <property type="entry name" value="PGRP"/>
    <property type="match status" value="1"/>
</dbReference>
<organism evidence="6 7">
    <name type="scientific">Halalkalibacter hemicellulosilyticusJCM 9152</name>
    <dbReference type="NCBI Taxonomy" id="1236971"/>
    <lineage>
        <taxon>Bacteria</taxon>
        <taxon>Bacillati</taxon>
        <taxon>Bacillota</taxon>
        <taxon>Bacilli</taxon>
        <taxon>Bacillales</taxon>
        <taxon>Bacillaceae</taxon>
        <taxon>Halalkalibacter</taxon>
    </lineage>
</organism>